<proteinExistence type="inferred from homology"/>
<gene>
    <name evidence="3" type="ORF">BCL32_0111</name>
</gene>
<dbReference type="Proteomes" id="UP000319824">
    <property type="component" value="Unassembled WGS sequence"/>
</dbReference>
<accession>A0A559TJR4</accession>
<evidence type="ECO:0000313" key="4">
    <source>
        <dbReference type="Proteomes" id="UP000319824"/>
    </source>
</evidence>
<comment type="similarity">
    <text evidence="1">Belongs to the bacterial reverse transcriptase family.</text>
</comment>
<evidence type="ECO:0000313" key="3">
    <source>
        <dbReference type="EMBL" id="TVZ74797.1"/>
    </source>
</evidence>
<keyword evidence="3" id="KW-0695">RNA-directed DNA polymerase</keyword>
<dbReference type="InterPro" id="IPR051083">
    <property type="entry name" value="GrpII_Intron_Splice-Mob/Def"/>
</dbReference>
<evidence type="ECO:0000256" key="1">
    <source>
        <dbReference type="ARBA" id="ARBA00034120"/>
    </source>
</evidence>
<dbReference type="GO" id="GO:0003964">
    <property type="term" value="F:RNA-directed DNA polymerase activity"/>
    <property type="evidence" value="ECO:0007669"/>
    <property type="project" value="UniProtKB-KW"/>
</dbReference>
<feature type="domain" description="Reverse transcriptase" evidence="2">
    <location>
        <begin position="68"/>
        <end position="158"/>
    </location>
</feature>
<comment type="caution">
    <text evidence="3">The sequence shown here is derived from an EMBL/GenBank/DDBJ whole genome shotgun (WGS) entry which is preliminary data.</text>
</comment>
<dbReference type="PANTHER" id="PTHR34047:SF3">
    <property type="entry name" value="BLR2052 PROTEIN"/>
    <property type="match status" value="1"/>
</dbReference>
<dbReference type="SUPFAM" id="SSF56672">
    <property type="entry name" value="DNA/RNA polymerases"/>
    <property type="match status" value="1"/>
</dbReference>
<dbReference type="InterPro" id="IPR043502">
    <property type="entry name" value="DNA/RNA_pol_sf"/>
</dbReference>
<dbReference type="InterPro" id="IPR000477">
    <property type="entry name" value="RT_dom"/>
</dbReference>
<name>A0A559TJR4_9HYPH</name>
<protein>
    <submittedName>
        <fullName evidence="3">Group II intron reverse transcriptase/maturase</fullName>
    </submittedName>
</protein>
<sequence length="170" mass="19689">MDRAKPYAIPKREVWEAYKRVRANQGAAGIDGQTIADFEADLTNNLYKLWNRLTSGSYFPPPVRRVDIPKSDGKTRPLGIPTVADRIAQMVVKRHLEPTVEPKFHPDSYGYRPGKSALDAIGVARQRCWRYNWVLDLDIKAFFDSIDPDLLMRAVRKHTDWRWCTERLAF</sequence>
<dbReference type="PANTHER" id="PTHR34047">
    <property type="entry name" value="NUCLEAR INTRON MATURASE 1, MITOCHONDRIAL-RELATED"/>
    <property type="match status" value="1"/>
</dbReference>
<reference evidence="3 4" key="1">
    <citation type="submission" date="2019-06" db="EMBL/GenBank/DDBJ databases">
        <title>Pac Bio to generate improved reference genome sequences for organisms with transposon mutant libraries (support for FEBA project).</title>
        <authorList>
            <person name="Blow M."/>
        </authorList>
    </citation>
    <scope>NUCLEOTIDE SEQUENCE [LARGE SCALE GENOMIC DNA]</scope>
    <source>
        <strain evidence="3 4">USDA 1844</strain>
    </source>
</reference>
<dbReference type="Pfam" id="PF00078">
    <property type="entry name" value="RVT_1"/>
    <property type="match status" value="1"/>
</dbReference>
<dbReference type="EMBL" id="VISO01000001">
    <property type="protein sequence ID" value="TVZ74797.1"/>
    <property type="molecule type" value="Genomic_DNA"/>
</dbReference>
<organism evidence="3 4">
    <name type="scientific">Rhizobium mongolense USDA 1844</name>
    <dbReference type="NCBI Taxonomy" id="1079460"/>
    <lineage>
        <taxon>Bacteria</taxon>
        <taxon>Pseudomonadati</taxon>
        <taxon>Pseudomonadota</taxon>
        <taxon>Alphaproteobacteria</taxon>
        <taxon>Hyphomicrobiales</taxon>
        <taxon>Rhizobiaceae</taxon>
        <taxon>Rhizobium/Agrobacterium group</taxon>
        <taxon>Rhizobium</taxon>
    </lineage>
</organism>
<dbReference type="AlphaFoldDB" id="A0A559TJR4"/>
<evidence type="ECO:0000259" key="2">
    <source>
        <dbReference type="Pfam" id="PF00078"/>
    </source>
</evidence>
<keyword evidence="3" id="KW-0808">Transferase</keyword>
<keyword evidence="3" id="KW-0548">Nucleotidyltransferase</keyword>
<dbReference type="CDD" id="cd01651">
    <property type="entry name" value="RT_G2_intron"/>
    <property type="match status" value="1"/>
</dbReference>